<dbReference type="InterPro" id="IPR036909">
    <property type="entry name" value="Cyt_c-like_dom_sf"/>
</dbReference>
<dbReference type="STRING" id="418702.BJN45_08440"/>
<dbReference type="Gene3D" id="1.10.760.10">
    <property type="entry name" value="Cytochrome c-like domain"/>
    <property type="match status" value="1"/>
</dbReference>
<organism evidence="7 8">
    <name type="scientific">Azonexus hydrophilus</name>
    <dbReference type="NCBI Taxonomy" id="418702"/>
    <lineage>
        <taxon>Bacteria</taxon>
        <taxon>Pseudomonadati</taxon>
        <taxon>Pseudomonadota</taxon>
        <taxon>Betaproteobacteria</taxon>
        <taxon>Rhodocyclales</taxon>
        <taxon>Azonexaceae</taxon>
        <taxon>Azonexus</taxon>
    </lineage>
</organism>
<evidence type="ECO:0000256" key="4">
    <source>
        <dbReference type="PROSITE-ProRule" id="PRU00433"/>
    </source>
</evidence>
<dbReference type="AlphaFoldDB" id="A0A1R1I8Q5"/>
<keyword evidence="5" id="KW-0732">Signal</keyword>
<dbReference type="PROSITE" id="PS51007">
    <property type="entry name" value="CYTC"/>
    <property type="match status" value="1"/>
</dbReference>
<keyword evidence="3 4" id="KW-0408">Iron</keyword>
<dbReference type="OrthoDB" id="8593494at2"/>
<dbReference type="GO" id="GO:0009055">
    <property type="term" value="F:electron transfer activity"/>
    <property type="evidence" value="ECO:0007669"/>
    <property type="project" value="InterPro"/>
</dbReference>
<dbReference type="GO" id="GO:0046872">
    <property type="term" value="F:metal ion binding"/>
    <property type="evidence" value="ECO:0007669"/>
    <property type="project" value="UniProtKB-KW"/>
</dbReference>
<dbReference type="Proteomes" id="UP000187526">
    <property type="component" value="Unassembled WGS sequence"/>
</dbReference>
<keyword evidence="2 4" id="KW-0479">Metal-binding</keyword>
<dbReference type="Pfam" id="PF00034">
    <property type="entry name" value="Cytochrom_C"/>
    <property type="match status" value="1"/>
</dbReference>
<dbReference type="SUPFAM" id="SSF46626">
    <property type="entry name" value="Cytochrome c"/>
    <property type="match status" value="1"/>
</dbReference>
<keyword evidence="1 4" id="KW-0349">Heme</keyword>
<proteinExistence type="predicted"/>
<feature type="domain" description="Cytochrome c" evidence="6">
    <location>
        <begin position="28"/>
        <end position="118"/>
    </location>
</feature>
<evidence type="ECO:0000256" key="2">
    <source>
        <dbReference type="ARBA" id="ARBA00022723"/>
    </source>
</evidence>
<feature type="chain" id="PRO_5011983191" description="Cytochrome c domain-containing protein" evidence="5">
    <location>
        <begin position="28"/>
        <end position="118"/>
    </location>
</feature>
<name>A0A1R1I8Q5_9RHOO</name>
<sequence length="118" mass="12485">MKQPLKTFTSTLVAGIAAAMLSGGALALDVDAAKDLMKQNKCTQCHGMAKDKDGPGFNKVAAKYKGKADGEDKLVTHLSTGPTVKLSDGTEEQHKVVKTSPAKDVAQIKNLVQYILTL</sequence>
<evidence type="ECO:0000313" key="8">
    <source>
        <dbReference type="Proteomes" id="UP000187526"/>
    </source>
</evidence>
<comment type="caution">
    <text evidence="7">The sequence shown here is derived from an EMBL/GenBank/DDBJ whole genome shotgun (WGS) entry which is preliminary data.</text>
</comment>
<gene>
    <name evidence="7" type="ORF">BJN45_08440</name>
</gene>
<evidence type="ECO:0000256" key="1">
    <source>
        <dbReference type="ARBA" id="ARBA00022617"/>
    </source>
</evidence>
<keyword evidence="8" id="KW-1185">Reference proteome</keyword>
<dbReference type="InterPro" id="IPR009056">
    <property type="entry name" value="Cyt_c-like_dom"/>
</dbReference>
<dbReference type="RefSeq" id="WP_076093939.1">
    <property type="nucleotide sequence ID" value="NZ_MTHD01000002.1"/>
</dbReference>
<dbReference type="GO" id="GO:0020037">
    <property type="term" value="F:heme binding"/>
    <property type="evidence" value="ECO:0007669"/>
    <property type="project" value="InterPro"/>
</dbReference>
<protein>
    <recommendedName>
        <fullName evidence="6">Cytochrome c domain-containing protein</fullName>
    </recommendedName>
</protein>
<evidence type="ECO:0000256" key="5">
    <source>
        <dbReference type="SAM" id="SignalP"/>
    </source>
</evidence>
<evidence type="ECO:0000313" key="7">
    <source>
        <dbReference type="EMBL" id="OMG55158.1"/>
    </source>
</evidence>
<feature type="signal peptide" evidence="5">
    <location>
        <begin position="1"/>
        <end position="27"/>
    </location>
</feature>
<accession>A0A1R1I8Q5</accession>
<dbReference type="EMBL" id="MTHD01000002">
    <property type="protein sequence ID" value="OMG55158.1"/>
    <property type="molecule type" value="Genomic_DNA"/>
</dbReference>
<evidence type="ECO:0000256" key="3">
    <source>
        <dbReference type="ARBA" id="ARBA00023004"/>
    </source>
</evidence>
<evidence type="ECO:0000259" key="6">
    <source>
        <dbReference type="PROSITE" id="PS51007"/>
    </source>
</evidence>
<reference evidence="7 8" key="1">
    <citation type="submission" date="2016-10" db="EMBL/GenBank/DDBJ databases">
        <title>Alkaliphiles isolated from bioreactors.</title>
        <authorList>
            <person name="Salah Z."/>
            <person name="Rout S.P."/>
            <person name="Humphreys P.N."/>
        </authorList>
    </citation>
    <scope>NUCLEOTIDE SEQUENCE [LARGE SCALE GENOMIC DNA]</scope>
    <source>
        <strain evidence="7 8">ZS02</strain>
    </source>
</reference>